<dbReference type="PANTHER" id="PTHR11265">
    <property type="entry name" value="S-ADENOSYL-METHYLTRANSFERASE MRAW"/>
    <property type="match status" value="1"/>
</dbReference>
<dbReference type="Proteomes" id="UP000598350">
    <property type="component" value="Unassembled WGS sequence"/>
</dbReference>
<dbReference type="NCBIfam" id="TIGR00006">
    <property type="entry name" value="16S rRNA (cytosine(1402)-N(4))-methyltransferase RsmH"/>
    <property type="match status" value="1"/>
</dbReference>
<reference evidence="7 8" key="1">
    <citation type="submission" date="2020-05" db="EMBL/GenBank/DDBJ databases">
        <title>The draft genome sequence of Maribacter arenosus CAU 1321.</title>
        <authorList>
            <person name="Mu L."/>
        </authorList>
    </citation>
    <scope>NUCLEOTIDE SEQUENCE [LARGE SCALE GENOMIC DNA]</scope>
    <source>
        <strain evidence="7 8">CAU 1321</strain>
    </source>
</reference>
<keyword evidence="5 6" id="KW-0949">S-adenosyl-L-methionine</keyword>
<evidence type="ECO:0000256" key="1">
    <source>
        <dbReference type="ARBA" id="ARBA00010396"/>
    </source>
</evidence>
<feature type="binding site" evidence="6">
    <location>
        <begin position="31"/>
        <end position="33"/>
    </location>
    <ligand>
        <name>S-adenosyl-L-methionine</name>
        <dbReference type="ChEBI" id="CHEBI:59789"/>
    </ligand>
</feature>
<accession>A0ABR7VF80</accession>
<dbReference type="SUPFAM" id="SSF53335">
    <property type="entry name" value="S-adenosyl-L-methionine-dependent methyltransferases"/>
    <property type="match status" value="1"/>
</dbReference>
<evidence type="ECO:0000313" key="7">
    <source>
        <dbReference type="EMBL" id="MBD0852310.1"/>
    </source>
</evidence>
<evidence type="ECO:0000256" key="4">
    <source>
        <dbReference type="ARBA" id="ARBA00022679"/>
    </source>
</evidence>
<evidence type="ECO:0000256" key="3">
    <source>
        <dbReference type="ARBA" id="ARBA00022603"/>
    </source>
</evidence>
<organism evidence="7 8">
    <name type="scientific">Maribacter arenosus</name>
    <dbReference type="NCBI Taxonomy" id="1854708"/>
    <lineage>
        <taxon>Bacteria</taxon>
        <taxon>Pseudomonadati</taxon>
        <taxon>Bacteroidota</taxon>
        <taxon>Flavobacteriia</taxon>
        <taxon>Flavobacteriales</taxon>
        <taxon>Flavobacteriaceae</taxon>
        <taxon>Maribacter</taxon>
    </lineage>
</organism>
<feature type="binding site" evidence="6">
    <location>
        <position position="101"/>
    </location>
    <ligand>
        <name>S-adenosyl-L-methionine</name>
        <dbReference type="ChEBI" id="CHEBI:59789"/>
    </ligand>
</feature>
<evidence type="ECO:0000313" key="8">
    <source>
        <dbReference type="Proteomes" id="UP000598350"/>
    </source>
</evidence>
<keyword evidence="2 6" id="KW-0698">rRNA processing</keyword>
<name>A0ABR7VF80_9FLAO</name>
<dbReference type="InterPro" id="IPR002903">
    <property type="entry name" value="RsmH"/>
</dbReference>
<dbReference type="EC" id="2.1.1.199" evidence="6"/>
<keyword evidence="3 6" id="KW-0489">Methyltransferase</keyword>
<keyword evidence="4 6" id="KW-0808">Transferase</keyword>
<proteinExistence type="inferred from homology"/>
<evidence type="ECO:0000256" key="6">
    <source>
        <dbReference type="HAMAP-Rule" id="MF_01007"/>
    </source>
</evidence>
<dbReference type="Gene3D" id="1.10.150.170">
    <property type="entry name" value="Putative methyltransferase TM0872, insert domain"/>
    <property type="match status" value="1"/>
</dbReference>
<dbReference type="Gene3D" id="3.40.50.150">
    <property type="entry name" value="Vaccinia Virus protein VP39"/>
    <property type="match status" value="1"/>
</dbReference>
<evidence type="ECO:0000256" key="5">
    <source>
        <dbReference type="ARBA" id="ARBA00022691"/>
    </source>
</evidence>
<comment type="catalytic activity">
    <reaction evidence="6">
        <text>cytidine(1402) in 16S rRNA + S-adenosyl-L-methionine = N(4)-methylcytidine(1402) in 16S rRNA + S-adenosyl-L-homocysteine + H(+)</text>
        <dbReference type="Rhea" id="RHEA:42928"/>
        <dbReference type="Rhea" id="RHEA-COMP:10286"/>
        <dbReference type="Rhea" id="RHEA-COMP:10287"/>
        <dbReference type="ChEBI" id="CHEBI:15378"/>
        <dbReference type="ChEBI" id="CHEBI:57856"/>
        <dbReference type="ChEBI" id="CHEBI:59789"/>
        <dbReference type="ChEBI" id="CHEBI:74506"/>
        <dbReference type="ChEBI" id="CHEBI:82748"/>
        <dbReference type="EC" id="2.1.1.199"/>
    </reaction>
</comment>
<feature type="binding site" evidence="6">
    <location>
        <position position="94"/>
    </location>
    <ligand>
        <name>S-adenosyl-L-methionine</name>
        <dbReference type="ChEBI" id="CHEBI:59789"/>
    </ligand>
</feature>
<dbReference type="Pfam" id="PF01795">
    <property type="entry name" value="Methyltransf_5"/>
    <property type="match status" value="1"/>
</dbReference>
<comment type="subcellular location">
    <subcellularLocation>
        <location evidence="6">Cytoplasm</location>
    </subcellularLocation>
</comment>
<evidence type="ECO:0000256" key="2">
    <source>
        <dbReference type="ARBA" id="ARBA00022552"/>
    </source>
</evidence>
<dbReference type="RefSeq" id="WP_188315433.1">
    <property type="nucleotide sequence ID" value="NZ_JABTCG010000006.1"/>
</dbReference>
<dbReference type="PANTHER" id="PTHR11265:SF0">
    <property type="entry name" value="12S RRNA N4-METHYLCYTIDINE METHYLTRANSFERASE"/>
    <property type="match status" value="1"/>
</dbReference>
<dbReference type="PIRSF" id="PIRSF004486">
    <property type="entry name" value="MraW"/>
    <property type="match status" value="1"/>
</dbReference>
<feature type="binding site" evidence="6">
    <location>
        <position position="51"/>
    </location>
    <ligand>
        <name>S-adenosyl-L-methionine</name>
        <dbReference type="ChEBI" id="CHEBI:59789"/>
    </ligand>
</feature>
<dbReference type="InterPro" id="IPR023397">
    <property type="entry name" value="SAM-dep_MeTrfase_MraW_recog"/>
</dbReference>
<dbReference type="InterPro" id="IPR029063">
    <property type="entry name" value="SAM-dependent_MTases_sf"/>
</dbReference>
<comment type="similarity">
    <text evidence="1 6">Belongs to the methyltransferase superfamily. RsmH family.</text>
</comment>
<comment type="caution">
    <text evidence="7">The sequence shown here is derived from an EMBL/GenBank/DDBJ whole genome shotgun (WGS) entry which is preliminary data.</text>
</comment>
<protein>
    <recommendedName>
        <fullName evidence="6">Ribosomal RNA small subunit methyltransferase H</fullName>
        <ecNumber evidence="6">2.1.1.199</ecNumber>
    </recommendedName>
    <alternativeName>
        <fullName evidence="6">16S rRNA m(4)C1402 methyltransferase</fullName>
    </alternativeName>
    <alternativeName>
        <fullName evidence="6">rRNA (cytosine-N(4)-)-methyltransferase RsmH</fullName>
    </alternativeName>
</protein>
<dbReference type="HAMAP" id="MF_01007">
    <property type="entry name" value="16SrRNA_methyltr_H"/>
    <property type="match status" value="1"/>
</dbReference>
<keyword evidence="6" id="KW-0963">Cytoplasm</keyword>
<dbReference type="EMBL" id="JABTCG010000006">
    <property type="protein sequence ID" value="MBD0852310.1"/>
    <property type="molecule type" value="Genomic_DNA"/>
</dbReference>
<gene>
    <name evidence="6 7" type="primary">rsmH</name>
    <name evidence="7" type="ORF">HPE63_16630</name>
</gene>
<feature type="binding site" evidence="6">
    <location>
        <position position="73"/>
    </location>
    <ligand>
        <name>S-adenosyl-L-methionine</name>
        <dbReference type="ChEBI" id="CHEBI:59789"/>
    </ligand>
</feature>
<comment type="function">
    <text evidence="6">Specifically methylates the N4 position of cytidine in position 1402 (C1402) of 16S rRNA.</text>
</comment>
<keyword evidence="8" id="KW-1185">Reference proteome</keyword>
<dbReference type="SUPFAM" id="SSF81799">
    <property type="entry name" value="Putative methyltransferase TM0872, insert domain"/>
    <property type="match status" value="1"/>
</dbReference>
<sequence>MYHNPVLLKEAVDGLAIKDDGVYVDVTFGGGGHSKEILKRLGPKGKLFAFDQDEDALANKLDDERFTLINENFRYIKQFLKFYGIQKVDGILADFGVSSHQFDKAERGFSTRFEADLDMRMSKKSPVSAYEVVNSYRYDDLRRVLFQYGDLRNANAMANTIIDSRQAAPIKTSTQLKEVLRRFLPKHKEHKILAQVYQAIRIEVNQEIEVIKEFLIQVPELLNLEGRLSVISYHSLEDRLVKRFIRSGMFEGEPEKDFYGNINVPLKKVGGLIVPSKEEIAMNNRARSAKLRIAKRI</sequence>